<protein>
    <recommendedName>
        <fullName evidence="4">DUF4536 domain-containing protein</fullName>
    </recommendedName>
</protein>
<feature type="transmembrane region" description="Helical" evidence="1">
    <location>
        <begin position="74"/>
        <end position="93"/>
    </location>
</feature>
<evidence type="ECO:0000256" key="1">
    <source>
        <dbReference type="SAM" id="Phobius"/>
    </source>
</evidence>
<accession>W2T6Q5</accession>
<keyword evidence="1" id="KW-0472">Membrane</keyword>
<keyword evidence="1" id="KW-0812">Transmembrane</keyword>
<name>W2T6Q5_NECAM</name>
<dbReference type="AlphaFoldDB" id="W2T6Q5"/>
<dbReference type="OrthoDB" id="6604875at2759"/>
<reference evidence="3" key="1">
    <citation type="journal article" date="2014" name="Nat. Genet.">
        <title>Genome of the human hookworm Necator americanus.</title>
        <authorList>
            <person name="Tang Y.T."/>
            <person name="Gao X."/>
            <person name="Rosa B.A."/>
            <person name="Abubucker S."/>
            <person name="Hallsworth-Pepin K."/>
            <person name="Martin J."/>
            <person name="Tyagi R."/>
            <person name="Heizer E."/>
            <person name="Zhang X."/>
            <person name="Bhonagiri-Palsikar V."/>
            <person name="Minx P."/>
            <person name="Warren W.C."/>
            <person name="Wang Q."/>
            <person name="Zhan B."/>
            <person name="Hotez P.J."/>
            <person name="Sternberg P.W."/>
            <person name="Dougall A."/>
            <person name="Gaze S.T."/>
            <person name="Mulvenna J."/>
            <person name="Sotillo J."/>
            <person name="Ranganathan S."/>
            <person name="Rabelo E.M."/>
            <person name="Wilson R.K."/>
            <person name="Felgner P.L."/>
            <person name="Bethony J."/>
            <person name="Hawdon J.M."/>
            <person name="Gasser R.B."/>
            <person name="Loukas A."/>
            <person name="Mitreva M."/>
        </authorList>
    </citation>
    <scope>NUCLEOTIDE SEQUENCE [LARGE SCALE GENOMIC DNA]</scope>
</reference>
<dbReference type="Proteomes" id="UP000053676">
    <property type="component" value="Unassembled WGS sequence"/>
</dbReference>
<organism evidence="2 3">
    <name type="scientific">Necator americanus</name>
    <name type="common">Human hookworm</name>
    <dbReference type="NCBI Taxonomy" id="51031"/>
    <lineage>
        <taxon>Eukaryota</taxon>
        <taxon>Metazoa</taxon>
        <taxon>Ecdysozoa</taxon>
        <taxon>Nematoda</taxon>
        <taxon>Chromadorea</taxon>
        <taxon>Rhabditida</taxon>
        <taxon>Rhabditina</taxon>
        <taxon>Rhabditomorpha</taxon>
        <taxon>Strongyloidea</taxon>
        <taxon>Ancylostomatidae</taxon>
        <taxon>Bunostominae</taxon>
        <taxon>Necator</taxon>
    </lineage>
</organism>
<dbReference type="OMA" id="ENDCFEC"/>
<dbReference type="KEGG" id="nai:NECAME_11408"/>
<keyword evidence="3" id="KW-1185">Reference proteome</keyword>
<evidence type="ECO:0000313" key="3">
    <source>
        <dbReference type="Proteomes" id="UP000053676"/>
    </source>
</evidence>
<gene>
    <name evidence="2" type="ORF">NECAME_11408</name>
</gene>
<evidence type="ECO:0000313" key="2">
    <source>
        <dbReference type="EMBL" id="ETN76826.1"/>
    </source>
</evidence>
<proteinExistence type="predicted"/>
<dbReference type="EMBL" id="KI660205">
    <property type="protein sequence ID" value="ETN76826.1"/>
    <property type="molecule type" value="Genomic_DNA"/>
</dbReference>
<sequence length="109" mass="12137">MSGEGEHKEKFSIFTGVQYGTTAMAMSSELSNKVLENDCFECRVTGSLSCAAIGAFVFYQSSSAYYLKRPYLKLAVRGIGAVFLYGAVARWFYFPPFRSLKGSRTRIDV</sequence>
<evidence type="ECO:0008006" key="4">
    <source>
        <dbReference type="Google" id="ProtNLM"/>
    </source>
</evidence>
<keyword evidence="1" id="KW-1133">Transmembrane helix</keyword>